<evidence type="ECO:0000313" key="3">
    <source>
        <dbReference type="EMBL" id="CAD9748788.1"/>
    </source>
</evidence>
<dbReference type="InterPro" id="IPR012340">
    <property type="entry name" value="NA-bd_OB-fold"/>
</dbReference>
<sequence length="609" mass="66098">MDPVICHKVNSTGSSTSVIIIPGPSYHLGSFSSFAKGGKMGPFVRVACNLVDSDLKLQKYQLRILPKARLAEKSIPEDQKPSKGRLRDMANAAGFWICITQSHSKPDDSAMFLSGDLDKPVPAYSDEFGMKIEPPLKLKDCVVAESKFTRVFLDVQARPMLYVSVVKPAKSLSELNDETLEDLFQTAVSITNKTSEKELRAENAEGNGQPAMDQSTDVDKFEEMQINTKMDKSQLHVKVLKDPSSFRHLWGSDKNFLALQKVSPSRGNKENEQSQRSQTTEISRKKPGPSVPAGAGTVENEKVSVPTEETKTRKGGKAVHEKGLGRGAVRRLEGRQTGTCKWFNTIKGYGFILPEEGTDDIFVHQTAIKAHGFRSLAENERVEFNVEVDANGRKKARNVTSVGGGFVQGAPFVHPGYIMRPRPYVPMPRGGYNRGGYPGGGGGGGGAEEMYVPSQEQKGYQKSSGFPPRFHGRGRGGGSAVDFTGGGNGQVENYPQPNRYPTYQGYGQDYYGAGYQHVYGYGSQQYIVPSPVQQPRGTSGILNSMQSLQLQPMPPMGVGRAGMPMQGSPQQPPMYNYAPAMPPLDGGRGGGRRGRSGANGGKSGSKEQS</sequence>
<dbReference type="GO" id="GO:0003676">
    <property type="term" value="F:nucleic acid binding"/>
    <property type="evidence" value="ECO:0007669"/>
    <property type="project" value="InterPro"/>
</dbReference>
<dbReference type="InterPro" id="IPR019844">
    <property type="entry name" value="CSD_CS"/>
</dbReference>
<feature type="domain" description="CSD" evidence="2">
    <location>
        <begin position="335"/>
        <end position="401"/>
    </location>
</feature>
<dbReference type="PROSITE" id="PS51857">
    <property type="entry name" value="CSD_2"/>
    <property type="match status" value="1"/>
</dbReference>
<evidence type="ECO:0000256" key="1">
    <source>
        <dbReference type="SAM" id="MobiDB-lite"/>
    </source>
</evidence>
<dbReference type="PANTHER" id="PTHR46565:SF20">
    <property type="entry name" value="COLD SHOCK DOMAIN-CONTAINING PROTEIN 4"/>
    <property type="match status" value="1"/>
</dbReference>
<feature type="region of interest" description="Disordered" evidence="1">
    <location>
        <begin position="195"/>
        <end position="214"/>
    </location>
</feature>
<name>A0A7S2X6X2_9EUKA</name>
<proteinExistence type="predicted"/>
<feature type="compositionally biased region" description="Basic and acidic residues" evidence="1">
    <location>
        <begin position="308"/>
        <end position="322"/>
    </location>
</feature>
<gene>
    <name evidence="3" type="ORF">LSP00402_LOCUS2406</name>
</gene>
<dbReference type="SMART" id="SM00357">
    <property type="entry name" value="CSP"/>
    <property type="match status" value="1"/>
</dbReference>
<dbReference type="Gene3D" id="2.40.50.140">
    <property type="entry name" value="Nucleic acid-binding proteins"/>
    <property type="match status" value="1"/>
</dbReference>
<organism evidence="3">
    <name type="scientific">Lotharella oceanica</name>
    <dbReference type="NCBI Taxonomy" id="641309"/>
    <lineage>
        <taxon>Eukaryota</taxon>
        <taxon>Sar</taxon>
        <taxon>Rhizaria</taxon>
        <taxon>Cercozoa</taxon>
        <taxon>Chlorarachniophyceae</taxon>
        <taxon>Lotharella</taxon>
    </lineage>
</organism>
<dbReference type="PROSITE" id="PS00352">
    <property type="entry name" value="CSD_1"/>
    <property type="match status" value="1"/>
</dbReference>
<dbReference type="CDD" id="cd04458">
    <property type="entry name" value="CSP_CDS"/>
    <property type="match status" value="1"/>
</dbReference>
<dbReference type="EMBL" id="HBHP01003814">
    <property type="protein sequence ID" value="CAD9748788.1"/>
    <property type="molecule type" value="Transcribed_RNA"/>
</dbReference>
<dbReference type="InterPro" id="IPR011129">
    <property type="entry name" value="CSD"/>
</dbReference>
<evidence type="ECO:0000259" key="2">
    <source>
        <dbReference type="PROSITE" id="PS51857"/>
    </source>
</evidence>
<accession>A0A7S2X6X2</accession>
<feature type="compositionally biased region" description="Low complexity" evidence="1">
    <location>
        <begin position="565"/>
        <end position="579"/>
    </location>
</feature>
<dbReference type="AlphaFoldDB" id="A0A7S2X6X2"/>
<protein>
    <recommendedName>
        <fullName evidence="2">CSD domain-containing protein</fullName>
    </recommendedName>
</protein>
<feature type="region of interest" description="Disordered" evidence="1">
    <location>
        <begin position="261"/>
        <end position="322"/>
    </location>
</feature>
<dbReference type="PRINTS" id="PR00050">
    <property type="entry name" value="COLDSHOCK"/>
</dbReference>
<dbReference type="InterPro" id="IPR002059">
    <property type="entry name" value="CSP_DNA-bd"/>
</dbReference>
<feature type="region of interest" description="Disordered" evidence="1">
    <location>
        <begin position="565"/>
        <end position="609"/>
    </location>
</feature>
<dbReference type="PANTHER" id="PTHR46565">
    <property type="entry name" value="COLD SHOCK DOMAIN PROTEIN 2"/>
    <property type="match status" value="1"/>
</dbReference>
<dbReference type="SUPFAM" id="SSF50249">
    <property type="entry name" value="Nucleic acid-binding proteins"/>
    <property type="match status" value="1"/>
</dbReference>
<reference evidence="3" key="1">
    <citation type="submission" date="2021-01" db="EMBL/GenBank/DDBJ databases">
        <authorList>
            <person name="Corre E."/>
            <person name="Pelletier E."/>
            <person name="Niang G."/>
            <person name="Scheremetjew M."/>
            <person name="Finn R."/>
            <person name="Kale V."/>
            <person name="Holt S."/>
            <person name="Cochrane G."/>
            <person name="Meng A."/>
            <person name="Brown T."/>
            <person name="Cohen L."/>
        </authorList>
    </citation>
    <scope>NUCLEOTIDE SEQUENCE</scope>
    <source>
        <strain evidence="3">CCMP622</strain>
    </source>
</reference>
<dbReference type="Pfam" id="PF00313">
    <property type="entry name" value="CSD"/>
    <property type="match status" value="1"/>
</dbReference>